<feature type="transmembrane region" description="Helical" evidence="2">
    <location>
        <begin position="477"/>
        <end position="497"/>
    </location>
</feature>
<keyword evidence="2" id="KW-0812">Transmembrane</keyword>
<accession>A0A7W7BMP9</accession>
<gene>
    <name evidence="3" type="ORF">BKA24_000201</name>
</gene>
<protein>
    <submittedName>
        <fullName evidence="3">Tetratricopeptide (TPR) repeat protein</fullName>
    </submittedName>
</protein>
<evidence type="ECO:0000256" key="1">
    <source>
        <dbReference type="SAM" id="Coils"/>
    </source>
</evidence>
<comment type="caution">
    <text evidence="3">The sequence shown here is derived from an EMBL/GenBank/DDBJ whole genome shotgun (WGS) entry which is preliminary data.</text>
</comment>
<evidence type="ECO:0000313" key="4">
    <source>
        <dbReference type="Proteomes" id="UP000573729"/>
    </source>
</evidence>
<reference evidence="3 4" key="1">
    <citation type="submission" date="2020-08" db="EMBL/GenBank/DDBJ databases">
        <title>Sequencing the genomes of 1000 actinobacteria strains.</title>
        <authorList>
            <person name="Klenk H.-P."/>
        </authorList>
    </citation>
    <scope>NUCLEOTIDE SEQUENCE [LARGE SCALE GENOMIC DNA]</scope>
    <source>
        <strain evidence="3 4">DSM 24947</strain>
    </source>
</reference>
<keyword evidence="1" id="KW-0175">Coiled coil</keyword>
<dbReference type="InterPro" id="IPR011990">
    <property type="entry name" value="TPR-like_helical_dom_sf"/>
</dbReference>
<evidence type="ECO:0000256" key="2">
    <source>
        <dbReference type="SAM" id="Phobius"/>
    </source>
</evidence>
<dbReference type="Proteomes" id="UP000573729">
    <property type="component" value="Unassembled WGS sequence"/>
</dbReference>
<dbReference type="AlphaFoldDB" id="A0A7W7BMP9"/>
<dbReference type="Gene3D" id="1.25.40.10">
    <property type="entry name" value="Tetratricopeptide repeat domain"/>
    <property type="match status" value="1"/>
</dbReference>
<feature type="transmembrane region" description="Helical" evidence="2">
    <location>
        <begin position="453"/>
        <end position="471"/>
    </location>
</feature>
<evidence type="ECO:0000313" key="3">
    <source>
        <dbReference type="EMBL" id="MBB4665492.1"/>
    </source>
</evidence>
<dbReference type="EMBL" id="JACHMD010000001">
    <property type="protein sequence ID" value="MBB4665492.1"/>
    <property type="molecule type" value="Genomic_DNA"/>
</dbReference>
<feature type="coiled-coil region" evidence="1">
    <location>
        <begin position="536"/>
        <end position="584"/>
    </location>
</feature>
<keyword evidence="2" id="KW-1133">Transmembrane helix</keyword>
<feature type="coiled-coil region" evidence="1">
    <location>
        <begin position="29"/>
        <end position="59"/>
    </location>
</feature>
<keyword evidence="2" id="KW-0472">Membrane</keyword>
<name>A0A7W7BMP9_9MICO</name>
<sequence>MARPRPEWADYIVDSAHADTAALGATIAAEAQRSRRVQLEAARRQVEATQQQTVAIRETALAMQDAADRQVEAQYATAGVVAEVGASVDALADRVGDSLDLGFLRLQQTVDEGIATLDRNLDVLAGVMHGGFELVGQRMLEQTAVLGDIATMTANPLSTAAAEHYRRGVQSLQQRWLEEAIAELEQAVDKDRTNPAPHYALGVAKAASNEPADAFTALASAIKYSVADERWASLAASAAILLRSVAGPEQADEVARALDTALLVAPTCAELLLVRAAHLGSYDDLVAAFTLAPELALVAVQGGVPGAEEAAQSVHDDPAGPIRARREIQRIVASSGDPDFGSDAPPADVPQAMIGYPGWVRTVLPTIARHVRTGIPQRLEGAAAVASMTKAAADLGRITLAGAHDSLRGHERRRDEAAARVARNRAAVEAYRMLPPATATLEHEARASRGIRLFLRPLVALMLVILLTNVAGANTMVSVPAGIAAFVFAILLVVWLVKAFRALAEEREVVRREAATAQQIREHQVMLAQQQADRARDRAEGDLAAATATLTAMEQRVASEAARIAQLEAELDALDEEHRGASDAHAALVADTERFQRPILALLPSIERDRIRPLGDAL</sequence>
<organism evidence="3 4">
    <name type="scientific">Microbacterium marinum</name>
    <dbReference type="NCBI Taxonomy" id="421115"/>
    <lineage>
        <taxon>Bacteria</taxon>
        <taxon>Bacillati</taxon>
        <taxon>Actinomycetota</taxon>
        <taxon>Actinomycetes</taxon>
        <taxon>Micrococcales</taxon>
        <taxon>Microbacteriaceae</taxon>
        <taxon>Microbacterium</taxon>
    </lineage>
</organism>
<proteinExistence type="predicted"/>
<keyword evidence="4" id="KW-1185">Reference proteome</keyword>
<dbReference type="SUPFAM" id="SSF48452">
    <property type="entry name" value="TPR-like"/>
    <property type="match status" value="1"/>
</dbReference>
<dbReference type="RefSeq" id="WP_184214437.1">
    <property type="nucleotide sequence ID" value="NZ_JACHMD010000001.1"/>
</dbReference>